<name>A0A2G6EE77_9BACT</name>
<dbReference type="CDD" id="cd03801">
    <property type="entry name" value="GT4_PimA-like"/>
    <property type="match status" value="1"/>
</dbReference>
<evidence type="ECO:0000313" key="3">
    <source>
        <dbReference type="Proteomes" id="UP000229740"/>
    </source>
</evidence>
<evidence type="ECO:0000313" key="2">
    <source>
        <dbReference type="EMBL" id="PID60390.1"/>
    </source>
</evidence>
<dbReference type="InterPro" id="IPR001296">
    <property type="entry name" value="Glyco_trans_1"/>
</dbReference>
<evidence type="ECO:0000259" key="1">
    <source>
        <dbReference type="Pfam" id="PF00534"/>
    </source>
</evidence>
<dbReference type="PANTHER" id="PTHR12526:SF630">
    <property type="entry name" value="GLYCOSYLTRANSFERASE"/>
    <property type="match status" value="1"/>
</dbReference>
<reference evidence="2 3" key="1">
    <citation type="submission" date="2017-10" db="EMBL/GenBank/DDBJ databases">
        <title>Novel microbial diversity and functional potential in the marine mammal oral microbiome.</title>
        <authorList>
            <person name="Dudek N.K."/>
            <person name="Sun C.L."/>
            <person name="Burstein D."/>
            <person name="Kantor R.S."/>
            <person name="Aliaga Goltsman D.S."/>
            <person name="Bik E.M."/>
            <person name="Thomas B.C."/>
            <person name="Banfield J.F."/>
            <person name="Relman D.A."/>
        </authorList>
    </citation>
    <scope>NUCLEOTIDE SEQUENCE [LARGE SCALE GENOMIC DNA]</scope>
    <source>
        <strain evidence="2">DOLZORAL124_49_17</strain>
    </source>
</reference>
<feature type="domain" description="Glycosyl transferase family 1" evidence="1">
    <location>
        <begin position="168"/>
        <end position="332"/>
    </location>
</feature>
<organism evidence="2 3">
    <name type="scientific">candidate division KSB3 bacterium</name>
    <dbReference type="NCBI Taxonomy" id="2044937"/>
    <lineage>
        <taxon>Bacteria</taxon>
        <taxon>candidate division KSB3</taxon>
    </lineage>
</organism>
<dbReference type="PANTHER" id="PTHR12526">
    <property type="entry name" value="GLYCOSYLTRANSFERASE"/>
    <property type="match status" value="1"/>
</dbReference>
<dbReference type="AlphaFoldDB" id="A0A2G6EE77"/>
<protein>
    <recommendedName>
        <fullName evidence="1">Glycosyl transferase family 1 domain-containing protein</fullName>
    </recommendedName>
</protein>
<dbReference type="SUPFAM" id="SSF53756">
    <property type="entry name" value="UDP-Glycosyltransferase/glycogen phosphorylase"/>
    <property type="match status" value="1"/>
</dbReference>
<dbReference type="EMBL" id="PDPS01000007">
    <property type="protein sequence ID" value="PID60390.1"/>
    <property type="molecule type" value="Genomic_DNA"/>
</dbReference>
<accession>A0A2G6EE77</accession>
<gene>
    <name evidence="2" type="ORF">CSB45_00245</name>
</gene>
<dbReference type="Pfam" id="PF00534">
    <property type="entry name" value="Glycos_transf_1"/>
    <property type="match status" value="1"/>
</dbReference>
<proteinExistence type="predicted"/>
<sequence>MKRLLLFNLATDADDSILGFTTSWIRALASHAETIDVISMRTGRIDVPEKVYVYSVGKELAYSEARRAIEFYRILFRLLRKYRYDGCFAHMMPLFAVMAAPFLKIKKIPIVLWYAHKSVTNLLRLATCLVDRVVTSNQKGFRIASPKVHIIGHGIDTARFVPKEYQGASESFTVVTVGRISPIKRLDLLIEAIHLLYRDKRCRPLQLNIVGGALTDRDRHYMEALKRQIHAKDLDSHVNFIGSIPFERIVGYYQQADCLVNLSPDGAIDKAVLEAMSCGLIPVICNQSFREVLGAELSERWVVGAEPSLIKERFLEAASLSQEARQQIGQRLRQIVIEKHSLQKWVRQLVDILASLRREKLL</sequence>
<dbReference type="GO" id="GO:0016757">
    <property type="term" value="F:glycosyltransferase activity"/>
    <property type="evidence" value="ECO:0007669"/>
    <property type="project" value="InterPro"/>
</dbReference>
<dbReference type="Gene3D" id="3.40.50.2000">
    <property type="entry name" value="Glycogen Phosphorylase B"/>
    <property type="match status" value="2"/>
</dbReference>
<comment type="caution">
    <text evidence="2">The sequence shown here is derived from an EMBL/GenBank/DDBJ whole genome shotgun (WGS) entry which is preliminary data.</text>
</comment>
<dbReference type="Proteomes" id="UP000229740">
    <property type="component" value="Unassembled WGS sequence"/>
</dbReference>